<dbReference type="GO" id="GO:0008483">
    <property type="term" value="F:transaminase activity"/>
    <property type="evidence" value="ECO:0007669"/>
    <property type="project" value="UniProtKB-KW"/>
</dbReference>
<feature type="domain" description="Aromatic amino acid beta-eliminating lyase/threonine aldolase" evidence="4">
    <location>
        <begin position="29"/>
        <end position="246"/>
    </location>
</feature>
<comment type="cofactor">
    <cofactor evidence="1">
        <name>pyridoxal 5'-phosphate</name>
        <dbReference type="ChEBI" id="CHEBI:597326"/>
    </cofactor>
</comment>
<dbReference type="InterPro" id="IPR015424">
    <property type="entry name" value="PyrdxlP-dep_Trfase"/>
</dbReference>
<dbReference type="GO" id="GO:0006520">
    <property type="term" value="P:amino acid metabolic process"/>
    <property type="evidence" value="ECO:0007669"/>
    <property type="project" value="InterPro"/>
</dbReference>
<dbReference type="Gene3D" id="3.90.1150.10">
    <property type="entry name" value="Aspartate Aminotransferase, domain 1"/>
    <property type="match status" value="1"/>
</dbReference>
<dbReference type="PANTHER" id="PTHR48097">
    <property type="entry name" value="L-THREONINE ALDOLASE-RELATED"/>
    <property type="match status" value="1"/>
</dbReference>
<keyword evidence="3" id="KW-0663">Pyridoxal phosphate</keyword>
<dbReference type="OrthoDB" id="9774495at2"/>
<organism evidence="5 6">
    <name type="scientific">Streptococcus hillyeri</name>
    <dbReference type="NCBI Taxonomy" id="2282420"/>
    <lineage>
        <taxon>Bacteria</taxon>
        <taxon>Bacillati</taxon>
        <taxon>Bacillota</taxon>
        <taxon>Bacilli</taxon>
        <taxon>Lactobacillales</taxon>
        <taxon>Streptococcaceae</taxon>
        <taxon>Streptococcus</taxon>
    </lineage>
</organism>
<evidence type="ECO:0000256" key="1">
    <source>
        <dbReference type="ARBA" id="ARBA00001933"/>
    </source>
</evidence>
<protein>
    <submittedName>
        <fullName evidence="5">Aminotransferase class V-fold PLP-dependent enzyme</fullName>
    </submittedName>
</protein>
<dbReference type="PANTHER" id="PTHR48097:SF5">
    <property type="entry name" value="LOW SPECIFICITY L-THREONINE ALDOLASE"/>
    <property type="match status" value="1"/>
</dbReference>
<gene>
    <name evidence="5" type="ORF">EAF07_07855</name>
</gene>
<keyword evidence="6" id="KW-1185">Reference proteome</keyword>
<evidence type="ECO:0000259" key="4">
    <source>
        <dbReference type="Pfam" id="PF01212"/>
    </source>
</evidence>
<dbReference type="Pfam" id="PF01212">
    <property type="entry name" value="Beta_elim_lyase"/>
    <property type="match status" value="1"/>
</dbReference>
<dbReference type="InterPro" id="IPR015422">
    <property type="entry name" value="PyrdxlP-dep_Trfase_small"/>
</dbReference>
<name>A0A3L9DMX4_9STRE</name>
<dbReference type="RefSeq" id="WP_121836025.1">
    <property type="nucleotide sequence ID" value="NZ_CP163513.1"/>
</dbReference>
<reference evidence="5 6" key="1">
    <citation type="submission" date="2018-10" db="EMBL/GenBank/DDBJ databases">
        <title>Streptococcus hillyeri sp. nov., isolated from equine tracheal sample.</title>
        <authorList>
            <person name="Macfadyen A.C."/>
            <person name="Waller A."/>
            <person name="Paterson G.K."/>
        </authorList>
    </citation>
    <scope>NUCLEOTIDE SEQUENCE [LARGE SCALE GENOMIC DNA]</scope>
    <source>
        <strain evidence="5 6">28462</strain>
    </source>
</reference>
<dbReference type="EMBL" id="RCVM01000016">
    <property type="protein sequence ID" value="RLY02325.1"/>
    <property type="molecule type" value="Genomic_DNA"/>
</dbReference>
<dbReference type="Gene3D" id="3.40.640.10">
    <property type="entry name" value="Type I PLP-dependent aspartate aminotransferase-like (Major domain)"/>
    <property type="match status" value="1"/>
</dbReference>
<dbReference type="GO" id="GO:0016829">
    <property type="term" value="F:lyase activity"/>
    <property type="evidence" value="ECO:0007669"/>
    <property type="project" value="InterPro"/>
</dbReference>
<comment type="caution">
    <text evidence="5">The sequence shown here is derived from an EMBL/GenBank/DDBJ whole genome shotgun (WGS) entry which is preliminary data.</text>
</comment>
<dbReference type="InterPro" id="IPR015421">
    <property type="entry name" value="PyrdxlP-dep_Trfase_major"/>
</dbReference>
<evidence type="ECO:0000256" key="2">
    <source>
        <dbReference type="ARBA" id="ARBA00006966"/>
    </source>
</evidence>
<evidence type="ECO:0000313" key="5">
    <source>
        <dbReference type="EMBL" id="RLY02325.1"/>
    </source>
</evidence>
<dbReference type="InterPro" id="IPR001597">
    <property type="entry name" value="ArAA_b-elim_lyase/Thr_aldolase"/>
</dbReference>
<comment type="similarity">
    <text evidence="2">Belongs to the threonine aldolase family.</text>
</comment>
<sequence length="341" mass="37788">MLHFENDYNEGAHPELLKALIETNDENLAGYGMDSYTQRAADKIRETCGCPQAQIQFVTGGTQTNQLVINSLLKSYEGVIAAETGHVATHEAGAIEFSGHKVLTLPHDAGKLKADDVAQYLADFYADGNHEHMVFPGMVYISHPTEYGTLYNHEELAALVKVCRSYDIPLFMDGARLGYALGSSSSDLSLETIAELCDVFYIGGTKLGALAGEAIVFTKNNMPKHFTAIVKQHGALVAKGRIFGVQFDRFFTDNLYEKIGREAVGYAEQLKTILKEKGYRFYLESPTNQQFLIVANDKLTELGQSVVYSFWEKYDENHTVIRLATSWSTTQADIDAIAQVL</sequence>
<keyword evidence="5" id="KW-0808">Transferase</keyword>
<accession>A0A3L9DMX4</accession>
<evidence type="ECO:0000313" key="6">
    <source>
        <dbReference type="Proteomes" id="UP000279194"/>
    </source>
</evidence>
<evidence type="ECO:0000256" key="3">
    <source>
        <dbReference type="ARBA" id="ARBA00022898"/>
    </source>
</evidence>
<dbReference type="AlphaFoldDB" id="A0A3L9DMX4"/>
<keyword evidence="5" id="KW-0032">Aminotransferase</keyword>
<proteinExistence type="inferred from homology"/>
<dbReference type="Proteomes" id="UP000279194">
    <property type="component" value="Unassembled WGS sequence"/>
</dbReference>
<dbReference type="SUPFAM" id="SSF53383">
    <property type="entry name" value="PLP-dependent transferases"/>
    <property type="match status" value="1"/>
</dbReference>